<dbReference type="RefSeq" id="WP_002624796.1">
    <property type="nucleotide sequence ID" value="NZ_ANAH02000020.1"/>
</dbReference>
<proteinExistence type="predicted"/>
<dbReference type="eggNOG" id="COG4961">
    <property type="taxonomic scope" value="Bacteria"/>
</dbReference>
<dbReference type="OrthoDB" id="5380194at2"/>
<gene>
    <name evidence="2" type="ORF">D187_003486</name>
</gene>
<feature type="transmembrane region" description="Helical" evidence="1">
    <location>
        <begin position="28"/>
        <end position="46"/>
    </location>
</feature>
<accession>S9QCS4</accession>
<evidence type="ECO:0000313" key="3">
    <source>
        <dbReference type="Proteomes" id="UP000011682"/>
    </source>
</evidence>
<evidence type="ECO:0000256" key="1">
    <source>
        <dbReference type="SAM" id="Phobius"/>
    </source>
</evidence>
<dbReference type="EMBL" id="ANAH02000020">
    <property type="protein sequence ID" value="EPX59109.1"/>
    <property type="molecule type" value="Genomic_DNA"/>
</dbReference>
<comment type="caution">
    <text evidence="2">The sequence shown here is derived from an EMBL/GenBank/DDBJ whole genome shotgun (WGS) entry which is preliminary data.</text>
</comment>
<keyword evidence="1" id="KW-0812">Transmembrane</keyword>
<sequence length="391" mass="42702">MNHSLAHPRANLRTRRRPARRGSSTVEFAIMAPLLVVLVLWSNYFWEVLRVRIKVAEAARFIAFERTARKDLGQITSEAQSRYQDLNGSDSGVALGSGFRNKLTLSFSASDKPAPVAGSMSGVGSSAGVGGMLGMITSLVGSSVESIVGQMGFDPSKGAVQSTVTARMENRIIPERIGQYITGFSDNKLDVGFTESFYVYHDTWRAWQPGDNPKNNQGVVESRVRERVQKVAYMGLLGSAAGSALSAIGTVLSLFKLEYPFNNDFINKAVLVRKVSDNGYFPAPSPAGNRPTRTVPGDILQAAYWESDDQACFNSCEPDEIKNKRGVKNGGGRDDNWPMRAYQCRGNFFQGASKSDEPESVYSQVGNLSLSQSYFRYDGNACAEDPNASNH</sequence>
<keyword evidence="3" id="KW-1185">Reference proteome</keyword>
<organism evidence="2 3">
    <name type="scientific">Cystobacter fuscus (strain ATCC 25194 / DSM 2262 / NBRC 100088 / M29)</name>
    <dbReference type="NCBI Taxonomy" id="1242864"/>
    <lineage>
        <taxon>Bacteria</taxon>
        <taxon>Pseudomonadati</taxon>
        <taxon>Myxococcota</taxon>
        <taxon>Myxococcia</taxon>
        <taxon>Myxococcales</taxon>
        <taxon>Cystobacterineae</taxon>
        <taxon>Archangiaceae</taxon>
        <taxon>Cystobacter</taxon>
    </lineage>
</organism>
<reference evidence="2" key="1">
    <citation type="submission" date="2013-05" db="EMBL/GenBank/DDBJ databases">
        <title>Genome assembly of Cystobacter fuscus DSM 2262.</title>
        <authorList>
            <person name="Sharma G."/>
            <person name="Khatri I."/>
            <person name="Kaur C."/>
            <person name="Mayilraj S."/>
            <person name="Subramanian S."/>
        </authorList>
    </citation>
    <scope>NUCLEOTIDE SEQUENCE [LARGE SCALE GENOMIC DNA]</scope>
    <source>
        <strain evidence="2">DSM 2262</strain>
    </source>
</reference>
<keyword evidence="1" id="KW-1133">Transmembrane helix</keyword>
<feature type="transmembrane region" description="Helical" evidence="1">
    <location>
        <begin position="231"/>
        <end position="255"/>
    </location>
</feature>
<evidence type="ECO:0000313" key="2">
    <source>
        <dbReference type="EMBL" id="EPX59109.1"/>
    </source>
</evidence>
<dbReference type="AlphaFoldDB" id="S9QCS4"/>
<name>S9QCS4_CYSF2</name>
<keyword evidence="1" id="KW-0472">Membrane</keyword>
<dbReference type="Proteomes" id="UP000011682">
    <property type="component" value="Unassembled WGS sequence"/>
</dbReference>
<protein>
    <submittedName>
        <fullName evidence="2">Pilus biogenesis protein, TadE family</fullName>
    </submittedName>
</protein>